<dbReference type="Proteomes" id="UP000834106">
    <property type="component" value="Chromosome 10"/>
</dbReference>
<evidence type="ECO:0000259" key="17">
    <source>
        <dbReference type="PROSITE" id="PS51910"/>
    </source>
</evidence>
<dbReference type="PANTHER" id="PTHR47377:SF1">
    <property type="entry name" value="RHODANESE-LIKE DOMAIN-CONTAINING PROTEIN 4, CHLOROPLASTIC"/>
    <property type="match status" value="1"/>
</dbReference>
<dbReference type="PANTHER" id="PTHR47377">
    <property type="entry name" value="RHODANESE-LIKE DOMAIN-CONTAINING PROTEIN 4, CHLOROPLASTIC"/>
    <property type="match status" value="1"/>
</dbReference>
<dbReference type="Gene3D" id="3.20.20.80">
    <property type="entry name" value="Glycosidases"/>
    <property type="match status" value="1"/>
</dbReference>
<dbReference type="SMART" id="SM00636">
    <property type="entry name" value="Glyco_18"/>
    <property type="match status" value="1"/>
</dbReference>
<evidence type="ECO:0000256" key="14">
    <source>
        <dbReference type="ARBA" id="ARBA00040976"/>
    </source>
</evidence>
<evidence type="ECO:0000313" key="18">
    <source>
        <dbReference type="EMBL" id="CAI9768820.1"/>
    </source>
</evidence>
<dbReference type="FunFam" id="3.20.20.80:FF:000028">
    <property type="entry name" value="Chitinase domain-containing protein 1"/>
    <property type="match status" value="1"/>
</dbReference>
<evidence type="ECO:0000256" key="15">
    <source>
        <dbReference type="SAM" id="MobiDB-lite"/>
    </source>
</evidence>
<dbReference type="SUPFAM" id="SSF52821">
    <property type="entry name" value="Rhodanese/Cell cycle control phosphatase"/>
    <property type="match status" value="1"/>
</dbReference>
<dbReference type="AlphaFoldDB" id="A0AAD2DZ91"/>
<evidence type="ECO:0000256" key="6">
    <source>
        <dbReference type="ARBA" id="ARBA00022528"/>
    </source>
</evidence>
<keyword evidence="10" id="KW-0809">Transit peptide</keyword>
<feature type="transmembrane region" description="Helical" evidence="16">
    <location>
        <begin position="49"/>
        <end position="67"/>
    </location>
</feature>
<keyword evidence="12 16" id="KW-0472">Membrane</keyword>
<evidence type="ECO:0000256" key="1">
    <source>
        <dbReference type="ARBA" id="ARBA00004229"/>
    </source>
</evidence>
<organism evidence="18 19">
    <name type="scientific">Fraxinus pennsylvanica</name>
    <dbReference type="NCBI Taxonomy" id="56036"/>
    <lineage>
        <taxon>Eukaryota</taxon>
        <taxon>Viridiplantae</taxon>
        <taxon>Streptophyta</taxon>
        <taxon>Embryophyta</taxon>
        <taxon>Tracheophyta</taxon>
        <taxon>Spermatophyta</taxon>
        <taxon>Magnoliopsida</taxon>
        <taxon>eudicotyledons</taxon>
        <taxon>Gunneridae</taxon>
        <taxon>Pentapetalae</taxon>
        <taxon>asterids</taxon>
        <taxon>lamiids</taxon>
        <taxon>Lamiales</taxon>
        <taxon>Oleaceae</taxon>
        <taxon>Oleeae</taxon>
        <taxon>Fraxinus</taxon>
    </lineage>
</organism>
<feature type="domain" description="GH18" evidence="17">
    <location>
        <begin position="120"/>
        <end position="456"/>
    </location>
</feature>
<comment type="subcellular location">
    <subcellularLocation>
        <location evidence="3">Lysosome</location>
    </subcellularLocation>
    <subcellularLocation>
        <location evidence="2">Membrane</location>
    </subcellularLocation>
    <subcellularLocation>
        <location evidence="1">Plastid</location>
        <location evidence="1">Chloroplast</location>
    </subcellularLocation>
    <subcellularLocation>
        <location evidence="4">Secreted</location>
    </subcellularLocation>
</comment>
<keyword evidence="9" id="KW-0732">Signal</keyword>
<dbReference type="GO" id="GO:0009535">
    <property type="term" value="C:chloroplast thylakoid membrane"/>
    <property type="evidence" value="ECO:0007669"/>
    <property type="project" value="UniProtKB-ARBA"/>
</dbReference>
<keyword evidence="7" id="KW-0934">Plastid</keyword>
<dbReference type="Pfam" id="PF00704">
    <property type="entry name" value="Glyco_hydro_18"/>
    <property type="match status" value="1"/>
</dbReference>
<feature type="compositionally biased region" description="Low complexity" evidence="15">
    <location>
        <begin position="12"/>
        <end position="22"/>
    </location>
</feature>
<keyword evidence="13" id="KW-0458">Lysosome</keyword>
<dbReference type="FunFam" id="3.40.250.10:FF:000044">
    <property type="entry name" value="Rhodanese-like domain-containing protein 4, chloroplastic"/>
    <property type="match status" value="1"/>
</dbReference>
<evidence type="ECO:0000256" key="9">
    <source>
        <dbReference type="ARBA" id="ARBA00022729"/>
    </source>
</evidence>
<dbReference type="InterPro" id="IPR011583">
    <property type="entry name" value="Chitinase_II/V-like_cat"/>
</dbReference>
<dbReference type="Gene3D" id="3.10.50.10">
    <property type="match status" value="1"/>
</dbReference>
<keyword evidence="6" id="KW-0150">Chloroplast</keyword>
<keyword evidence="5" id="KW-0964">Secreted</keyword>
<feature type="region of interest" description="Disordered" evidence="15">
    <location>
        <begin position="1"/>
        <end position="42"/>
    </location>
</feature>
<dbReference type="GO" id="GO:0005764">
    <property type="term" value="C:lysosome"/>
    <property type="evidence" value="ECO:0007669"/>
    <property type="project" value="UniProtKB-SubCell"/>
</dbReference>
<reference evidence="18" key="1">
    <citation type="submission" date="2023-05" db="EMBL/GenBank/DDBJ databases">
        <authorList>
            <person name="Huff M."/>
        </authorList>
    </citation>
    <scope>NUCLEOTIDE SEQUENCE</scope>
</reference>
<dbReference type="SUPFAM" id="SSF51445">
    <property type="entry name" value="(Trans)glycosidases"/>
    <property type="match status" value="1"/>
</dbReference>
<accession>A0AAD2DZ91</accession>
<proteinExistence type="predicted"/>
<evidence type="ECO:0000256" key="13">
    <source>
        <dbReference type="ARBA" id="ARBA00023228"/>
    </source>
</evidence>
<evidence type="ECO:0000256" key="7">
    <source>
        <dbReference type="ARBA" id="ARBA00022640"/>
    </source>
</evidence>
<dbReference type="GO" id="GO:0005576">
    <property type="term" value="C:extracellular region"/>
    <property type="evidence" value="ECO:0007669"/>
    <property type="project" value="UniProtKB-SubCell"/>
</dbReference>
<dbReference type="Gene3D" id="3.40.250.10">
    <property type="entry name" value="Rhodanese-like domain"/>
    <property type="match status" value="1"/>
</dbReference>
<evidence type="ECO:0000256" key="10">
    <source>
        <dbReference type="ARBA" id="ARBA00022946"/>
    </source>
</evidence>
<dbReference type="InterPro" id="IPR017853">
    <property type="entry name" value="GH"/>
</dbReference>
<feature type="compositionally biased region" description="Pro residues" evidence="15">
    <location>
        <begin position="891"/>
        <end position="910"/>
    </location>
</feature>
<keyword evidence="19" id="KW-1185">Reference proteome</keyword>
<evidence type="ECO:0000256" key="4">
    <source>
        <dbReference type="ARBA" id="ARBA00004613"/>
    </source>
</evidence>
<dbReference type="CDD" id="cd02876">
    <property type="entry name" value="GH18_SI-CLP"/>
    <property type="match status" value="1"/>
</dbReference>
<evidence type="ECO:0000256" key="11">
    <source>
        <dbReference type="ARBA" id="ARBA00022989"/>
    </source>
</evidence>
<evidence type="ECO:0000256" key="12">
    <source>
        <dbReference type="ARBA" id="ARBA00023136"/>
    </source>
</evidence>
<evidence type="ECO:0000313" key="19">
    <source>
        <dbReference type="Proteomes" id="UP000834106"/>
    </source>
</evidence>
<dbReference type="InterPro" id="IPR001223">
    <property type="entry name" value="Glyco_hydro18_cat"/>
</dbReference>
<evidence type="ECO:0000256" key="5">
    <source>
        <dbReference type="ARBA" id="ARBA00022525"/>
    </source>
</evidence>
<dbReference type="EMBL" id="OU503045">
    <property type="protein sequence ID" value="CAI9768820.1"/>
    <property type="molecule type" value="Genomic_DNA"/>
</dbReference>
<evidence type="ECO:0000256" key="8">
    <source>
        <dbReference type="ARBA" id="ARBA00022692"/>
    </source>
</evidence>
<evidence type="ECO:0000256" key="2">
    <source>
        <dbReference type="ARBA" id="ARBA00004370"/>
    </source>
</evidence>
<evidence type="ECO:0000256" key="16">
    <source>
        <dbReference type="SAM" id="Phobius"/>
    </source>
</evidence>
<dbReference type="PROSITE" id="PS51910">
    <property type="entry name" value="GH18_2"/>
    <property type="match status" value="1"/>
</dbReference>
<protein>
    <recommendedName>
        <fullName evidence="14">Chitinase domain-containing protein 1</fullName>
    </recommendedName>
</protein>
<gene>
    <name evidence="18" type="ORF">FPE_LOCUS17470</name>
</gene>
<keyword evidence="8 16" id="KW-0812">Transmembrane</keyword>
<dbReference type="InterPro" id="IPR036873">
    <property type="entry name" value="Rhodanese-like_dom_sf"/>
</dbReference>
<feature type="region of interest" description="Disordered" evidence="15">
    <location>
        <begin position="847"/>
        <end position="910"/>
    </location>
</feature>
<name>A0AAD2DZ91_9LAMI</name>
<dbReference type="GO" id="GO:0008061">
    <property type="term" value="F:chitin binding"/>
    <property type="evidence" value="ECO:0007669"/>
    <property type="project" value="InterPro"/>
</dbReference>
<keyword evidence="11 16" id="KW-1133">Transmembrane helix</keyword>
<dbReference type="GO" id="GO:0005975">
    <property type="term" value="P:carbohydrate metabolic process"/>
    <property type="evidence" value="ECO:0007669"/>
    <property type="project" value="InterPro"/>
</dbReference>
<evidence type="ECO:0000256" key="3">
    <source>
        <dbReference type="ARBA" id="ARBA00004371"/>
    </source>
</evidence>
<dbReference type="InterPro" id="IPR044240">
    <property type="entry name" value="STR4-like"/>
</dbReference>
<dbReference type="FunFam" id="3.10.50.10:FF:000002">
    <property type="entry name" value="Chitinase domain-containing protein 1"/>
    <property type="match status" value="1"/>
</dbReference>
<sequence length="910" mass="100196">MAKKRNRRVGLSSDGKSSQVDSSTRRIKVVTPAESPPPNSDHKLTSTSCAVFLFFILSSTISLILYSKLHASNVHKNLNTGSDLPYVYQRGLVKTDIHYHQVLSENMKVSENSSRRNFKNPVLAYLTPWNSKGYEMAKKFNNKFTHLSPVWYELKSQDTKLVMEGRHNADKEWIAGLRMKGDALVLPRVFLEARPLDLLKKKKQRNRAVNLIITECKEMGYDGIVLESWSRWAAYGVLHDPEMRYMALQFIHQLGQAMHSIRLEHSKQNLQLVYVIGPPRSDKLEEYDFGPQDLRTLVEAVDGFSIMTYDFSGPQNPGPNAPLKWIQYTLQLLLDGTTHDHQKFDKKIFVGINFYGNDFIVSGGGGPVLGTDYLSLLERHRPALRWEENSAEHFFVYSDNQNVKHVVFYPSLKSISMRLEEALSWGAGIAIWEIGQVIGTISFPPTPSKFQPLKPKAQKQRSFKGLVLDYAMEALNAAGLTPLSVLAKKNKPRKNSSLASFPPLKNQNLAISLSRNLQGGLVLLSSVLDSGFAKALTYDEALQQSVTSSSITDFDPSGVFDSVINFVVENPIFIGGVAVTLAVPLLVAQLLSKPKPWGVESAKIAYTKLADDSNAQLLDIRAPGELRQVGSPDVPGLKKKPVAVVYKGEDKPGFLNKLALKFKEPENTTLFILDKFDGNSELVAELVTANGYKAAYAIKDGAEGPRGWMNSGLPWILPKKTLGLDISGFTDAIGGALGETSDTAYLTLGVAAAAGLGLLAYTEVETILQLLGSAALIQFVSKKLIFAEDRKQTLQQVEELLKTKVAPRELVGDIQQIGKAFLPSTGKALPATAEAISVPVDTDVQKSESFSEVNNAPPEVKAAPKPTPEINSVPKVEVKEESLPGICRPLAPYPNYPDYKPPSSPIPSQP</sequence>
<dbReference type="InterPro" id="IPR029070">
    <property type="entry name" value="Chitinase_insertion_sf"/>
</dbReference>